<evidence type="ECO:0000313" key="5">
    <source>
        <dbReference type="EMBL" id="MBP1044437.1"/>
    </source>
</evidence>
<protein>
    <submittedName>
        <fullName evidence="5">Crp/Fnr family transcriptional regulator</fullName>
    </submittedName>
</protein>
<evidence type="ECO:0000313" key="6">
    <source>
        <dbReference type="Proteomes" id="UP000674938"/>
    </source>
</evidence>
<dbReference type="InterPro" id="IPR018490">
    <property type="entry name" value="cNMP-bd_dom_sf"/>
</dbReference>
<reference evidence="5" key="1">
    <citation type="submission" date="2020-12" db="EMBL/GenBank/DDBJ databases">
        <title>Vagococcus allomyrinae sp. nov. and Enterococcus lavae sp. nov., isolated from the larvae of Allomyrina dichotoma.</title>
        <authorList>
            <person name="Lee S.D."/>
        </authorList>
    </citation>
    <scope>NUCLEOTIDE SEQUENCE</scope>
    <source>
        <strain evidence="5">BWB3-3</strain>
    </source>
</reference>
<dbReference type="SUPFAM" id="SSF46785">
    <property type="entry name" value="Winged helix' DNA-binding domain"/>
    <property type="match status" value="1"/>
</dbReference>
<comment type="caution">
    <text evidence="5">The sequence shown here is derived from an EMBL/GenBank/DDBJ whole genome shotgun (WGS) entry which is preliminary data.</text>
</comment>
<dbReference type="InterPro" id="IPR036390">
    <property type="entry name" value="WH_DNA-bd_sf"/>
</dbReference>
<dbReference type="InterPro" id="IPR014710">
    <property type="entry name" value="RmlC-like_jellyroll"/>
</dbReference>
<keyword evidence="6" id="KW-1185">Reference proteome</keyword>
<evidence type="ECO:0000256" key="3">
    <source>
        <dbReference type="ARBA" id="ARBA00023163"/>
    </source>
</evidence>
<keyword evidence="2" id="KW-0238">DNA-binding</keyword>
<name>A0A940PAT2_9ENTE</name>
<dbReference type="Gene3D" id="2.60.120.10">
    <property type="entry name" value="Jelly Rolls"/>
    <property type="match status" value="1"/>
</dbReference>
<dbReference type="GO" id="GO:0006355">
    <property type="term" value="P:regulation of DNA-templated transcription"/>
    <property type="evidence" value="ECO:0007669"/>
    <property type="project" value="InterPro"/>
</dbReference>
<dbReference type="EMBL" id="JAEEGA010000028">
    <property type="protein sequence ID" value="MBP1044437.1"/>
    <property type="molecule type" value="Genomic_DNA"/>
</dbReference>
<evidence type="ECO:0000256" key="1">
    <source>
        <dbReference type="ARBA" id="ARBA00023015"/>
    </source>
</evidence>
<dbReference type="Pfam" id="PF00027">
    <property type="entry name" value="cNMP_binding"/>
    <property type="match status" value="1"/>
</dbReference>
<dbReference type="PROSITE" id="PS50042">
    <property type="entry name" value="CNMP_BINDING_3"/>
    <property type="match status" value="1"/>
</dbReference>
<accession>A0A940PAT2</accession>
<dbReference type="Pfam" id="PF00325">
    <property type="entry name" value="Crp"/>
    <property type="match status" value="1"/>
</dbReference>
<dbReference type="RefSeq" id="WP_209532917.1">
    <property type="nucleotide sequence ID" value="NZ_JAEEGA010000028.1"/>
</dbReference>
<proteinExistence type="predicted"/>
<evidence type="ECO:0000259" key="4">
    <source>
        <dbReference type="PROSITE" id="PS50042"/>
    </source>
</evidence>
<keyword evidence="3" id="KW-0804">Transcription</keyword>
<dbReference type="SMART" id="SM00419">
    <property type="entry name" value="HTH_CRP"/>
    <property type="match status" value="1"/>
</dbReference>
<dbReference type="GO" id="GO:0003677">
    <property type="term" value="F:DNA binding"/>
    <property type="evidence" value="ECO:0007669"/>
    <property type="project" value="UniProtKB-KW"/>
</dbReference>
<dbReference type="Gene3D" id="1.10.10.10">
    <property type="entry name" value="Winged helix-like DNA-binding domain superfamily/Winged helix DNA-binding domain"/>
    <property type="match status" value="1"/>
</dbReference>
<gene>
    <name evidence="5" type="ORF">I6N95_25855</name>
</gene>
<dbReference type="AlphaFoldDB" id="A0A940PAT2"/>
<dbReference type="InterPro" id="IPR000595">
    <property type="entry name" value="cNMP-bd_dom"/>
</dbReference>
<dbReference type="InterPro" id="IPR036388">
    <property type="entry name" value="WH-like_DNA-bd_sf"/>
</dbReference>
<feature type="domain" description="Cyclic nucleotide-binding" evidence="4">
    <location>
        <begin position="34"/>
        <end position="127"/>
    </location>
</feature>
<organism evidence="5 6">
    <name type="scientific">Vagococcus allomyrinae</name>
    <dbReference type="NCBI Taxonomy" id="2794353"/>
    <lineage>
        <taxon>Bacteria</taxon>
        <taxon>Bacillati</taxon>
        <taxon>Bacillota</taxon>
        <taxon>Bacilli</taxon>
        <taxon>Lactobacillales</taxon>
        <taxon>Enterococcaceae</taxon>
        <taxon>Vagococcus</taxon>
    </lineage>
</organism>
<dbReference type="SUPFAM" id="SSF51206">
    <property type="entry name" value="cAMP-binding domain-like"/>
    <property type="match status" value="1"/>
</dbReference>
<keyword evidence="1" id="KW-0805">Transcription regulation</keyword>
<dbReference type="InterPro" id="IPR012318">
    <property type="entry name" value="HTH_CRP"/>
</dbReference>
<evidence type="ECO:0000256" key="2">
    <source>
        <dbReference type="ARBA" id="ARBA00023125"/>
    </source>
</evidence>
<sequence>MTLQEAWDKYRSQTTLNYEDIAPYIEHQGQVLRFESGQTMVERGDFPAYVYFMLDGIAIGQRHYEDGNEYRYFQVDQKNGNLGLLEILGRKERYVATITCLTDVKVVKVPSALVYEVIMTHLELIRKSTFLLADDLYQRSGNDGIYYFYSGIDRVRLFIITYYDQHWHPRTKTTLVVQMSYEEIANQVGLSVRTVGRSIKKLKESDEVLVKGKQLVVSREHYAKMKKRLII</sequence>
<dbReference type="Proteomes" id="UP000674938">
    <property type="component" value="Unassembled WGS sequence"/>
</dbReference>